<keyword evidence="9" id="KW-0963">Cytoplasm</keyword>
<keyword evidence="14" id="KW-0378">Hydrolase</keyword>
<evidence type="ECO:0000256" key="18">
    <source>
        <dbReference type="ARBA" id="ARBA00023004"/>
    </source>
</evidence>
<evidence type="ECO:0000256" key="9">
    <source>
        <dbReference type="ARBA" id="ARBA00022490"/>
    </source>
</evidence>
<evidence type="ECO:0000256" key="17">
    <source>
        <dbReference type="ARBA" id="ARBA00022884"/>
    </source>
</evidence>
<evidence type="ECO:0000259" key="34">
    <source>
        <dbReference type="PROSITE" id="PS51193"/>
    </source>
</evidence>
<dbReference type="SUPFAM" id="SSF52540">
    <property type="entry name" value="P-loop containing nucleoside triphosphate hydrolases"/>
    <property type="match status" value="1"/>
</dbReference>
<evidence type="ECO:0000256" key="33">
    <source>
        <dbReference type="SAM" id="MobiDB-lite"/>
    </source>
</evidence>
<dbReference type="FunFam" id="3.40.50.300:FF:000909">
    <property type="entry name" value="Putative ATP-dependent RNA helicase DDX11"/>
    <property type="match status" value="1"/>
</dbReference>
<evidence type="ECO:0000256" key="24">
    <source>
        <dbReference type="ARBA" id="ARBA00023204"/>
    </source>
</evidence>
<organism evidence="35 36">
    <name type="scientific">Mesocricetus auratus</name>
    <name type="common">Golden hamster</name>
    <dbReference type="NCBI Taxonomy" id="10036"/>
    <lineage>
        <taxon>Eukaryota</taxon>
        <taxon>Metazoa</taxon>
        <taxon>Chordata</taxon>
        <taxon>Craniata</taxon>
        <taxon>Vertebrata</taxon>
        <taxon>Euteleostomi</taxon>
        <taxon>Mammalia</taxon>
        <taxon>Eutheria</taxon>
        <taxon>Euarchontoglires</taxon>
        <taxon>Glires</taxon>
        <taxon>Rodentia</taxon>
        <taxon>Myomorpha</taxon>
        <taxon>Muroidea</taxon>
        <taxon>Cricetidae</taxon>
        <taxon>Cricetinae</taxon>
        <taxon>Mesocricetus</taxon>
    </lineage>
</organism>
<evidence type="ECO:0000256" key="22">
    <source>
        <dbReference type="ARBA" id="ARBA00023159"/>
    </source>
</evidence>
<gene>
    <name evidence="36 37" type="primary">Ddx11</name>
</gene>
<evidence type="ECO:0000256" key="8">
    <source>
        <dbReference type="ARBA" id="ARBA00022485"/>
    </source>
</evidence>
<dbReference type="Pfam" id="PF06733">
    <property type="entry name" value="DEAD_2"/>
    <property type="match status" value="1"/>
</dbReference>
<evidence type="ECO:0000256" key="2">
    <source>
        <dbReference type="ARBA" id="ARBA00004214"/>
    </source>
</evidence>
<evidence type="ECO:0000256" key="10">
    <source>
        <dbReference type="ARBA" id="ARBA00022705"/>
    </source>
</evidence>
<feature type="region of interest" description="Disordered" evidence="33">
    <location>
        <begin position="81"/>
        <end position="110"/>
    </location>
</feature>
<keyword evidence="24" id="KW-0234">DNA repair</keyword>
<dbReference type="InterPro" id="IPR010614">
    <property type="entry name" value="RAD3-like_helicase_DEAD"/>
</dbReference>
<evidence type="ECO:0000256" key="12">
    <source>
        <dbReference type="ARBA" id="ARBA00022741"/>
    </source>
</evidence>
<comment type="subcellular location">
    <subcellularLocation>
        <location evidence="3">Cytoplasm</location>
        <location evidence="3">Cytoskeleton</location>
        <location evidence="3">Microtubule organizing center</location>
        <location evidence="3">Centrosome</location>
    </subcellularLocation>
    <subcellularLocation>
        <location evidence="5">Cytoplasm</location>
        <location evidence="5">Cytoskeleton</location>
        <location evidence="5">Spindle pole</location>
    </subcellularLocation>
    <subcellularLocation>
        <location evidence="2">Midbody</location>
    </subcellularLocation>
    <subcellularLocation>
        <location evidence="4">Nucleus</location>
        <location evidence="4">Nucleolus</location>
    </subcellularLocation>
</comment>
<dbReference type="GO" id="GO:0005813">
    <property type="term" value="C:centrosome"/>
    <property type="evidence" value="ECO:0007669"/>
    <property type="project" value="UniProtKB-SubCell"/>
</dbReference>
<reference evidence="36" key="1">
    <citation type="submission" date="2025-04" db="UniProtKB">
        <authorList>
            <consortium name="RefSeq"/>
        </authorList>
    </citation>
    <scope>IDENTIFICATION</scope>
    <source>
        <tissue evidence="37">Liver</tissue>
    </source>
</reference>
<evidence type="ECO:0000256" key="6">
    <source>
        <dbReference type="ARBA" id="ARBA00008435"/>
    </source>
</evidence>
<dbReference type="GO" id="GO:0043139">
    <property type="term" value="F:5'-3' DNA helicase activity"/>
    <property type="evidence" value="ECO:0007669"/>
    <property type="project" value="UniProtKB-EC"/>
</dbReference>
<dbReference type="SMART" id="SM00488">
    <property type="entry name" value="DEXDc2"/>
    <property type="match status" value="1"/>
</dbReference>
<sequence length="906" mass="101846">MADEGQEVGDIHFPFPFPPYAIQKDFMAELYRVLEAGKIGIFESPTGTGKSLSLICGALSWLRDFEQKRLQAEARLLAPGSGPTCGGENSLPSSSPCQEPSVTPRPAGEPDWVTEFVQKKEERDLMERLKEEQVKRRKREERLQRVCQDGRLRFAAKRTKQEEEETETLLRLSKEMLAEGTGPEQLEQLECGEEALLLAEYESDEERRASRVGDDEDDLEEEHVTKIYYCSRTHSQLAQFVHEVRKSPFGKETRLVSLGSRQNLCVNEDVKNLGSVQLMNERCVDMQRSKHEKNGAEEDRPKKRRRKVQTSCPFHNHEQMQLLRDEILLEVKDVEQLVALGKEARACPYYGSRFAIPAAQLVVLPYPMLLHAATRQAAGVRLQGQVVIIDEAHNLIDTITSIYSTEVNGSQLCQAYSQLLQYMGRYGKRLKAKNLMYIKQILYLLEKFVAVLGGDVKQNPRTQSLPHTGSELKSINDFLFQSQVDNINLFKVQRYLEKSMISRKLFGFTERFGVVLPSPSASQENRNLDGFQHFLKSLQSGPADDSLEEEQATVLRPASPLMHIEAFLAALTTANQDGRVILSRQGNVGESSLKFLLLNPAVHFAQVVRECRAVVIAGGTMQPVSDFRDQLLACSGVEAERVVEFSCGHVIPPDNILPLVVCSGPSNQQLEFTYQRRELPQMMEETGRVLCNLCNVVPGGVVCFFPSYEYLRQVHAHWDKTGLLARLSVKKKLFQEPRSASQVEQVLAAYSRCITCCGQAGGHLTGALLLSVVGGKMSEGINFSDDLGRCVVMVGMPYPNIKSPELQEKMAYLDQTLPRTQGQVPPGKMLVENLCMKAVNQSIGRAIRHQRDFASILLLDHRYARPPVLAKLPAWIRDRVEVKASFGPAFAALRKFHREKSQPCLV</sequence>
<evidence type="ECO:0000256" key="5">
    <source>
        <dbReference type="ARBA" id="ARBA00004647"/>
    </source>
</evidence>
<evidence type="ECO:0000313" key="36">
    <source>
        <dbReference type="RefSeq" id="XP_012973887.1"/>
    </source>
</evidence>
<keyword evidence="12" id="KW-0547">Nucleotide-binding</keyword>
<dbReference type="CTD" id="1663"/>
<evidence type="ECO:0000256" key="11">
    <source>
        <dbReference type="ARBA" id="ARBA00022723"/>
    </source>
</evidence>
<dbReference type="GO" id="GO:0016818">
    <property type="term" value="F:hydrolase activity, acting on acid anhydrides, in phosphorus-containing anhydrides"/>
    <property type="evidence" value="ECO:0007669"/>
    <property type="project" value="InterPro"/>
</dbReference>
<evidence type="ECO:0000256" key="27">
    <source>
        <dbReference type="ARBA" id="ARBA00023242"/>
    </source>
</evidence>
<dbReference type="CDD" id="cd18788">
    <property type="entry name" value="SF2_C_XPD"/>
    <property type="match status" value="1"/>
</dbReference>
<keyword evidence="21" id="KW-0238">DNA-binding</keyword>
<dbReference type="OrthoDB" id="267079at2759"/>
<dbReference type="GeneID" id="101824888"/>
<keyword evidence="7" id="KW-0217">Developmental protein</keyword>
<comment type="catalytic activity">
    <reaction evidence="29">
        <text>ATP + H2O = ADP + phosphate + H(+)</text>
        <dbReference type="Rhea" id="RHEA:13065"/>
        <dbReference type="ChEBI" id="CHEBI:15377"/>
        <dbReference type="ChEBI" id="CHEBI:15378"/>
        <dbReference type="ChEBI" id="CHEBI:30616"/>
        <dbReference type="ChEBI" id="CHEBI:43474"/>
        <dbReference type="ChEBI" id="CHEBI:456216"/>
        <dbReference type="EC" id="5.6.2.3"/>
    </reaction>
</comment>
<keyword evidence="26" id="KW-0413">Isomerase</keyword>
<keyword evidence="18" id="KW-0408">Iron</keyword>
<comment type="cofactor">
    <cofactor evidence="1">
        <name>[4Fe-4S] cluster</name>
        <dbReference type="ChEBI" id="CHEBI:49883"/>
    </cofactor>
</comment>
<dbReference type="Gene3D" id="3.40.50.300">
    <property type="entry name" value="P-loop containing nucleotide triphosphate hydrolases"/>
    <property type="match status" value="3"/>
</dbReference>
<proteinExistence type="inferred from homology"/>
<keyword evidence="20" id="KW-0805">Transcription regulation</keyword>
<dbReference type="GO" id="GO:0006281">
    <property type="term" value="P:DNA repair"/>
    <property type="evidence" value="ECO:0007669"/>
    <property type="project" value="UniProtKB-KW"/>
</dbReference>
<evidence type="ECO:0000313" key="35">
    <source>
        <dbReference type="Proteomes" id="UP000886700"/>
    </source>
</evidence>
<dbReference type="RefSeq" id="XP_012973887.1">
    <property type="nucleotide sequence ID" value="XM_013118433.2"/>
</dbReference>
<dbReference type="GO" id="GO:0003677">
    <property type="term" value="F:DNA binding"/>
    <property type="evidence" value="ECO:0007669"/>
    <property type="project" value="UniProtKB-KW"/>
</dbReference>
<dbReference type="FunFam" id="3.40.50.300:FF:001050">
    <property type="entry name" value="ATP-dependent DNA helicase DDX11"/>
    <property type="match status" value="1"/>
</dbReference>
<evidence type="ECO:0000256" key="32">
    <source>
        <dbReference type="ARBA" id="ARBA00080369"/>
    </source>
</evidence>
<keyword evidence="13" id="KW-0227">DNA damage</keyword>
<accession>A0A1U8C345</accession>
<evidence type="ECO:0000256" key="19">
    <source>
        <dbReference type="ARBA" id="ARBA00023014"/>
    </source>
</evidence>
<dbReference type="InterPro" id="IPR006555">
    <property type="entry name" value="ATP-dep_Helicase_C"/>
</dbReference>
<dbReference type="Pfam" id="PF13307">
    <property type="entry name" value="Helicase_C_2"/>
    <property type="match status" value="1"/>
</dbReference>
<keyword evidence="10" id="KW-0235">DNA replication</keyword>
<comment type="similarity">
    <text evidence="6">Belongs to the DEAD box helicase family. DEAH subfamily. DDX11/CHL1 sub-subfamily.</text>
</comment>
<evidence type="ECO:0000256" key="13">
    <source>
        <dbReference type="ARBA" id="ARBA00022763"/>
    </source>
</evidence>
<keyword evidence="17" id="KW-0694">RNA-binding</keyword>
<evidence type="ECO:0000256" key="3">
    <source>
        <dbReference type="ARBA" id="ARBA00004300"/>
    </source>
</evidence>
<dbReference type="SMART" id="SM00491">
    <property type="entry name" value="HELICc2"/>
    <property type="match status" value="1"/>
</dbReference>
<evidence type="ECO:0000256" key="30">
    <source>
        <dbReference type="ARBA" id="ARBA00074489"/>
    </source>
</evidence>
<keyword evidence="8" id="KW-0004">4Fe-4S</keyword>
<evidence type="ECO:0000256" key="31">
    <source>
        <dbReference type="ARBA" id="ARBA00079245"/>
    </source>
</evidence>
<dbReference type="PANTHER" id="PTHR11472">
    <property type="entry name" value="DNA REPAIR DEAD HELICASE RAD3/XP-D SUBFAMILY MEMBER"/>
    <property type="match status" value="1"/>
</dbReference>
<evidence type="ECO:0000256" key="21">
    <source>
        <dbReference type="ARBA" id="ARBA00023125"/>
    </source>
</evidence>
<evidence type="ECO:0000256" key="15">
    <source>
        <dbReference type="ARBA" id="ARBA00022806"/>
    </source>
</evidence>
<feature type="domain" description="Helicase ATP-binding" evidence="34">
    <location>
        <begin position="9"/>
        <end position="442"/>
    </location>
</feature>
<evidence type="ECO:0000256" key="25">
    <source>
        <dbReference type="ARBA" id="ARBA00023212"/>
    </source>
</evidence>
<dbReference type="eggNOG" id="KOG1133">
    <property type="taxonomic scope" value="Eukaryota"/>
</dbReference>
<dbReference type="RefSeq" id="XP_040608846.1">
    <property type="nucleotide sequence ID" value="XM_040752912.1"/>
</dbReference>
<dbReference type="InterPro" id="IPR045028">
    <property type="entry name" value="DinG/Rad3-like"/>
</dbReference>
<dbReference type="AlphaFoldDB" id="A0A1U8C345"/>
<dbReference type="GO" id="GO:0046872">
    <property type="term" value="F:metal ion binding"/>
    <property type="evidence" value="ECO:0007669"/>
    <property type="project" value="UniProtKB-KW"/>
</dbReference>
<name>A0A1U8C345_MESAU</name>
<dbReference type="InterPro" id="IPR014013">
    <property type="entry name" value="Helic_SF1/SF2_ATP-bd_DinG/Rad3"/>
</dbReference>
<evidence type="ECO:0000256" key="26">
    <source>
        <dbReference type="ARBA" id="ARBA00023235"/>
    </source>
</evidence>
<dbReference type="GO" id="GO:0030496">
    <property type="term" value="C:midbody"/>
    <property type="evidence" value="ECO:0007669"/>
    <property type="project" value="UniProtKB-SubCell"/>
</dbReference>
<dbReference type="Proteomes" id="UP000886700">
    <property type="component" value="Unplaced"/>
</dbReference>
<keyword evidence="19" id="KW-0411">Iron-sulfur</keyword>
<dbReference type="InterPro" id="IPR027417">
    <property type="entry name" value="P-loop_NTPase"/>
</dbReference>
<dbReference type="NCBIfam" id="TIGR00604">
    <property type="entry name" value="rad3"/>
    <property type="match status" value="1"/>
</dbReference>
<dbReference type="InterPro" id="IPR006554">
    <property type="entry name" value="Helicase-like_DEXD_c2"/>
</dbReference>
<keyword evidence="25" id="KW-0206">Cytoskeleton</keyword>
<keyword evidence="27" id="KW-0539">Nucleus</keyword>
<keyword evidence="16" id="KW-0067">ATP-binding</keyword>
<keyword evidence="11" id="KW-0479">Metal-binding</keyword>
<evidence type="ECO:0000256" key="23">
    <source>
        <dbReference type="ARBA" id="ARBA00023163"/>
    </source>
</evidence>
<dbReference type="GO" id="GO:0005730">
    <property type="term" value="C:nucleolus"/>
    <property type="evidence" value="ECO:0007669"/>
    <property type="project" value="UniProtKB-SubCell"/>
</dbReference>
<keyword evidence="35" id="KW-1185">Reference proteome</keyword>
<evidence type="ECO:0000256" key="14">
    <source>
        <dbReference type="ARBA" id="ARBA00022801"/>
    </source>
</evidence>
<dbReference type="GO" id="GO:0051539">
    <property type="term" value="F:4 iron, 4 sulfur cluster binding"/>
    <property type="evidence" value="ECO:0007669"/>
    <property type="project" value="UniProtKB-KW"/>
</dbReference>
<dbReference type="EC" id="5.6.2.3" evidence="28"/>
<dbReference type="GO" id="GO:0006260">
    <property type="term" value="P:DNA replication"/>
    <property type="evidence" value="ECO:0007669"/>
    <property type="project" value="UniProtKB-KW"/>
</dbReference>
<keyword evidence="23" id="KW-0804">Transcription</keyword>
<evidence type="ECO:0000313" key="37">
    <source>
        <dbReference type="RefSeq" id="XP_040608846.1"/>
    </source>
</evidence>
<evidence type="ECO:0000256" key="28">
    <source>
        <dbReference type="ARBA" id="ARBA00044969"/>
    </source>
</evidence>
<evidence type="ECO:0000256" key="1">
    <source>
        <dbReference type="ARBA" id="ARBA00001966"/>
    </source>
</evidence>
<protein>
    <recommendedName>
        <fullName evidence="30">ATP-dependent DNA helicase DDX11</fullName>
        <ecNumber evidence="28">5.6.2.3</ecNumber>
    </recommendedName>
    <alternativeName>
        <fullName evidence="32">DEAD/H-box protein 11</fullName>
    </alternativeName>
    <alternativeName>
        <fullName evidence="31">DNA 5'-3' helicase DDX11</fullName>
    </alternativeName>
</protein>
<feature type="compositionally biased region" description="Basic and acidic residues" evidence="33">
    <location>
        <begin position="286"/>
        <end position="301"/>
    </location>
</feature>
<evidence type="ECO:0000256" key="16">
    <source>
        <dbReference type="ARBA" id="ARBA00022840"/>
    </source>
</evidence>
<dbReference type="PANTHER" id="PTHR11472:SF41">
    <property type="entry name" value="ATP-DEPENDENT DNA HELICASE DDX11-RELATED"/>
    <property type="match status" value="1"/>
</dbReference>
<evidence type="ECO:0000256" key="7">
    <source>
        <dbReference type="ARBA" id="ARBA00022473"/>
    </source>
</evidence>
<dbReference type="GO" id="GO:0034085">
    <property type="term" value="P:establishment of sister chromatid cohesion"/>
    <property type="evidence" value="ECO:0007669"/>
    <property type="project" value="TreeGrafter"/>
</dbReference>
<dbReference type="KEGG" id="maua:101824888"/>
<dbReference type="GO" id="GO:0005524">
    <property type="term" value="F:ATP binding"/>
    <property type="evidence" value="ECO:0007669"/>
    <property type="project" value="UniProtKB-KW"/>
</dbReference>
<feature type="compositionally biased region" description="Polar residues" evidence="33">
    <location>
        <begin position="90"/>
        <end position="101"/>
    </location>
</feature>
<dbReference type="GO" id="GO:0000922">
    <property type="term" value="C:spindle pole"/>
    <property type="evidence" value="ECO:0007669"/>
    <property type="project" value="UniProtKB-SubCell"/>
</dbReference>
<dbReference type="FunFam" id="3.40.50.300:FF:000910">
    <property type="entry name" value="probable ATP-dependent DNA helicase DDX11"/>
    <property type="match status" value="1"/>
</dbReference>
<dbReference type="PROSITE" id="PS51193">
    <property type="entry name" value="HELICASE_ATP_BIND_2"/>
    <property type="match status" value="1"/>
</dbReference>
<dbReference type="InterPro" id="IPR013020">
    <property type="entry name" value="Rad3/Chl1-like"/>
</dbReference>
<evidence type="ECO:0000256" key="29">
    <source>
        <dbReference type="ARBA" id="ARBA00048954"/>
    </source>
</evidence>
<dbReference type="STRING" id="10036.ENSMAUP00000001006"/>
<dbReference type="GO" id="GO:0003723">
    <property type="term" value="F:RNA binding"/>
    <property type="evidence" value="ECO:0007669"/>
    <property type="project" value="UniProtKB-KW"/>
</dbReference>
<keyword evidence="15 36" id="KW-0347">Helicase</keyword>
<evidence type="ECO:0000256" key="4">
    <source>
        <dbReference type="ARBA" id="ARBA00004604"/>
    </source>
</evidence>
<feature type="region of interest" description="Disordered" evidence="33">
    <location>
        <begin position="286"/>
        <end position="310"/>
    </location>
</feature>
<keyword evidence="22" id="KW-0010">Activator</keyword>
<evidence type="ECO:0000256" key="20">
    <source>
        <dbReference type="ARBA" id="ARBA00023015"/>
    </source>
</evidence>